<comment type="caution">
    <text evidence="1">The sequence shown here is derived from an EMBL/GenBank/DDBJ whole genome shotgun (WGS) entry which is preliminary data.</text>
</comment>
<evidence type="ECO:0000313" key="2">
    <source>
        <dbReference type="Proteomes" id="UP000317951"/>
    </source>
</evidence>
<name>A0A5C5Q400_9PSED</name>
<dbReference type="OrthoDB" id="5866325at2"/>
<proteinExistence type="predicted"/>
<dbReference type="EMBL" id="VFET01000046">
    <property type="protein sequence ID" value="TWR98189.1"/>
    <property type="molecule type" value="Genomic_DNA"/>
</dbReference>
<protein>
    <submittedName>
        <fullName evidence="1">Uncharacterized protein</fullName>
    </submittedName>
</protein>
<dbReference type="RefSeq" id="WP_010567816.1">
    <property type="nucleotide sequence ID" value="NZ_CP091043.1"/>
</dbReference>
<reference evidence="1 2" key="1">
    <citation type="submission" date="2019-06" db="EMBL/GenBank/DDBJ databases">
        <title>Pseudomonas bimorpha sp. nov. isolated from bovine raw milk and skim milk concentrate.</title>
        <authorList>
            <person name="Hofmann K."/>
            <person name="Huptas C."/>
            <person name="Doll E."/>
            <person name="Scherer S."/>
            <person name="Wenning M."/>
        </authorList>
    </citation>
    <scope>NUCLEOTIDE SEQUENCE [LARGE SCALE GENOMIC DNA]</scope>
    <source>
        <strain evidence="1 2">DSM 17835</strain>
    </source>
</reference>
<evidence type="ECO:0000313" key="1">
    <source>
        <dbReference type="EMBL" id="TWR98189.1"/>
    </source>
</evidence>
<organism evidence="1 2">
    <name type="scientific">Pseudomonas extremaustralis</name>
    <dbReference type="NCBI Taxonomy" id="359110"/>
    <lineage>
        <taxon>Bacteria</taxon>
        <taxon>Pseudomonadati</taxon>
        <taxon>Pseudomonadota</taxon>
        <taxon>Gammaproteobacteria</taxon>
        <taxon>Pseudomonadales</taxon>
        <taxon>Pseudomonadaceae</taxon>
        <taxon>Pseudomonas</taxon>
    </lineage>
</organism>
<sequence>MRRPLLLAAVSSLCVGGCTQQQSRDVGAFICAIGSMLVTAHGGRIGLNYAQSLLLMNFLPVQ</sequence>
<gene>
    <name evidence="1" type="ORF">FIV36_29790</name>
</gene>
<dbReference type="GeneID" id="78552601"/>
<accession>A0A5C5Q400</accession>
<dbReference type="Proteomes" id="UP000317951">
    <property type="component" value="Unassembled WGS sequence"/>
</dbReference>
<dbReference type="AlphaFoldDB" id="A0A5C5Q400"/>